<feature type="transmembrane region" description="Helical" evidence="1">
    <location>
        <begin position="80"/>
        <end position="104"/>
    </location>
</feature>
<dbReference type="Proteomes" id="UP000231742">
    <property type="component" value="Unassembled WGS sequence"/>
</dbReference>
<feature type="transmembrane region" description="Helical" evidence="1">
    <location>
        <begin position="12"/>
        <end position="35"/>
    </location>
</feature>
<sequence length="135" mass="13619">MTRSPNRMLGAIVGGFFVLIGLLGFTVTGGVGFFATEGGMLADVFQVNVFHNVIHILIGAALVLAALANRAAARAVNSGLGFALLVLGFAGLLLIGSEFNVLALNAADNVLHFAAAVVLLLVGIGADSRATGVSV</sequence>
<comment type="caution">
    <text evidence="2">The sequence shown here is derived from an EMBL/GenBank/DDBJ whole genome shotgun (WGS) entry which is preliminary data.</text>
</comment>
<dbReference type="Pfam" id="PF14325">
    <property type="entry name" value="DUF4383"/>
    <property type="match status" value="1"/>
</dbReference>
<proteinExistence type="predicted"/>
<gene>
    <name evidence="2" type="ORF">CLV85_0302</name>
</gene>
<keyword evidence="1" id="KW-0812">Transmembrane</keyword>
<protein>
    <submittedName>
        <fullName evidence="2">Uncharacterized protein DUF4383</fullName>
    </submittedName>
</protein>
<accession>A0A2M9D5Z5</accession>
<dbReference type="EMBL" id="PGFH01000001">
    <property type="protein sequence ID" value="PJJ81132.1"/>
    <property type="molecule type" value="Genomic_DNA"/>
</dbReference>
<keyword evidence="1" id="KW-1133">Transmembrane helix</keyword>
<dbReference type="RefSeq" id="WP_100387845.1">
    <property type="nucleotide sequence ID" value="NZ_BMZU01000001.1"/>
</dbReference>
<feature type="transmembrane region" description="Helical" evidence="1">
    <location>
        <begin position="110"/>
        <end position="126"/>
    </location>
</feature>
<evidence type="ECO:0000256" key="1">
    <source>
        <dbReference type="SAM" id="Phobius"/>
    </source>
</evidence>
<dbReference type="AlphaFoldDB" id="A0A2M9D5Z5"/>
<name>A0A2M9D5Z5_9MICO</name>
<keyword evidence="1" id="KW-0472">Membrane</keyword>
<feature type="transmembrane region" description="Helical" evidence="1">
    <location>
        <begin position="47"/>
        <end position="68"/>
    </location>
</feature>
<keyword evidence="3" id="KW-1185">Reference proteome</keyword>
<organism evidence="2 3">
    <name type="scientific">Salinibacterium amurskyense</name>
    <dbReference type="NCBI Taxonomy" id="205941"/>
    <lineage>
        <taxon>Bacteria</taxon>
        <taxon>Bacillati</taxon>
        <taxon>Actinomycetota</taxon>
        <taxon>Actinomycetes</taxon>
        <taxon>Micrococcales</taxon>
        <taxon>Microbacteriaceae</taxon>
        <taxon>Salinibacterium</taxon>
    </lineage>
</organism>
<reference evidence="2 3" key="1">
    <citation type="submission" date="2017-11" db="EMBL/GenBank/DDBJ databases">
        <title>Genomic Encyclopedia of Archaeal and Bacterial Type Strains, Phase II (KMG-II): From Individual Species to Whole Genera.</title>
        <authorList>
            <person name="Goeker M."/>
        </authorList>
    </citation>
    <scope>NUCLEOTIDE SEQUENCE [LARGE SCALE GENOMIC DNA]</scope>
    <source>
        <strain evidence="2 3">DSM 16400</strain>
    </source>
</reference>
<evidence type="ECO:0000313" key="2">
    <source>
        <dbReference type="EMBL" id="PJJ81132.1"/>
    </source>
</evidence>
<evidence type="ECO:0000313" key="3">
    <source>
        <dbReference type="Proteomes" id="UP000231742"/>
    </source>
</evidence>